<dbReference type="CDD" id="cd05233">
    <property type="entry name" value="SDR_c"/>
    <property type="match status" value="1"/>
</dbReference>
<dbReference type="PRINTS" id="PR00080">
    <property type="entry name" value="SDRFAMILY"/>
</dbReference>
<name>A0ABW2CZ69_9ACTN</name>
<evidence type="ECO:0000256" key="1">
    <source>
        <dbReference type="ARBA" id="ARBA00006484"/>
    </source>
</evidence>
<dbReference type="InterPro" id="IPR020904">
    <property type="entry name" value="Sc_DH/Rdtase_CS"/>
</dbReference>
<dbReference type="InterPro" id="IPR036291">
    <property type="entry name" value="NAD(P)-bd_dom_sf"/>
</dbReference>
<evidence type="ECO:0000313" key="3">
    <source>
        <dbReference type="EMBL" id="MFC6886737.1"/>
    </source>
</evidence>
<sequence length="257" mass="25854">MSLSGKTLLVTGASQGIGLAVATGAIAQGARVAGVARTISPALKAVGAHPVAVDLATAEGPGEAVRQAVDALGGIDVLVNNVGAFEARLEGFGAITDTQWQHTFEVNFFSAVRAIRAALPSLLERQGAIVNVSSIRGRFPQPGTVDYGASKAALTNLGKALAEELGPRGIRVNSVSPGPTRTPAWDGEHGIGATLAAASGSTVAELLAGLPAKAGFNTGRLTEPDEVAALVLFLASGQARNINGADYIIDGGQSKTA</sequence>
<proteinExistence type="inferred from homology"/>
<dbReference type="Pfam" id="PF13561">
    <property type="entry name" value="adh_short_C2"/>
    <property type="match status" value="1"/>
</dbReference>
<dbReference type="EC" id="1.1.1.-" evidence="3"/>
<dbReference type="Gene3D" id="3.40.50.720">
    <property type="entry name" value="NAD(P)-binding Rossmann-like Domain"/>
    <property type="match status" value="1"/>
</dbReference>
<comment type="similarity">
    <text evidence="1">Belongs to the short-chain dehydrogenases/reductases (SDR) family.</text>
</comment>
<dbReference type="RefSeq" id="WP_241682931.1">
    <property type="nucleotide sequence ID" value="NZ_JBHSXE010000001.1"/>
</dbReference>
<evidence type="ECO:0000256" key="2">
    <source>
        <dbReference type="ARBA" id="ARBA00023002"/>
    </source>
</evidence>
<dbReference type="GO" id="GO:0016491">
    <property type="term" value="F:oxidoreductase activity"/>
    <property type="evidence" value="ECO:0007669"/>
    <property type="project" value="UniProtKB-KW"/>
</dbReference>
<keyword evidence="2 3" id="KW-0560">Oxidoreductase</keyword>
<dbReference type="EMBL" id="JBHSXS010000058">
    <property type="protein sequence ID" value="MFC6886737.1"/>
    <property type="molecule type" value="Genomic_DNA"/>
</dbReference>
<comment type="caution">
    <text evidence="3">The sequence shown here is derived from an EMBL/GenBank/DDBJ whole genome shotgun (WGS) entry which is preliminary data.</text>
</comment>
<reference evidence="4" key="1">
    <citation type="journal article" date="2019" name="Int. J. Syst. Evol. Microbiol.">
        <title>The Global Catalogue of Microorganisms (GCM) 10K type strain sequencing project: providing services to taxonomists for standard genome sequencing and annotation.</title>
        <authorList>
            <consortium name="The Broad Institute Genomics Platform"/>
            <consortium name="The Broad Institute Genome Sequencing Center for Infectious Disease"/>
            <person name="Wu L."/>
            <person name="Ma J."/>
        </authorList>
    </citation>
    <scope>NUCLEOTIDE SEQUENCE [LARGE SCALE GENOMIC DNA]</scope>
    <source>
        <strain evidence="4">JCM 3369</strain>
    </source>
</reference>
<protein>
    <submittedName>
        <fullName evidence="3">SDR family NAD(P)-dependent oxidoreductase</fullName>
        <ecNumber evidence="3">1.1.1.-</ecNumber>
    </submittedName>
</protein>
<gene>
    <name evidence="3" type="ORF">ACFQKB_43730</name>
</gene>
<keyword evidence="4" id="KW-1185">Reference proteome</keyword>
<dbReference type="PANTHER" id="PTHR42760:SF133">
    <property type="entry name" value="3-OXOACYL-[ACYL-CARRIER-PROTEIN] REDUCTASE"/>
    <property type="match status" value="1"/>
</dbReference>
<dbReference type="SUPFAM" id="SSF51735">
    <property type="entry name" value="NAD(P)-binding Rossmann-fold domains"/>
    <property type="match status" value="1"/>
</dbReference>
<accession>A0ABW2CZ69</accession>
<organism evidence="3 4">
    <name type="scientific">Actinomadura yumaensis</name>
    <dbReference type="NCBI Taxonomy" id="111807"/>
    <lineage>
        <taxon>Bacteria</taxon>
        <taxon>Bacillati</taxon>
        <taxon>Actinomycetota</taxon>
        <taxon>Actinomycetes</taxon>
        <taxon>Streptosporangiales</taxon>
        <taxon>Thermomonosporaceae</taxon>
        <taxon>Actinomadura</taxon>
    </lineage>
</organism>
<dbReference type="PRINTS" id="PR00081">
    <property type="entry name" value="GDHRDH"/>
</dbReference>
<dbReference type="PANTHER" id="PTHR42760">
    <property type="entry name" value="SHORT-CHAIN DEHYDROGENASES/REDUCTASES FAMILY MEMBER"/>
    <property type="match status" value="1"/>
</dbReference>
<evidence type="ECO:0000313" key="4">
    <source>
        <dbReference type="Proteomes" id="UP001596380"/>
    </source>
</evidence>
<dbReference type="PROSITE" id="PS00061">
    <property type="entry name" value="ADH_SHORT"/>
    <property type="match status" value="1"/>
</dbReference>
<dbReference type="InterPro" id="IPR002347">
    <property type="entry name" value="SDR_fam"/>
</dbReference>
<dbReference type="Proteomes" id="UP001596380">
    <property type="component" value="Unassembled WGS sequence"/>
</dbReference>